<accession>A0A291RLF7</accession>
<feature type="domain" description="HTH merR-type" evidence="2">
    <location>
        <begin position="126"/>
        <end position="195"/>
    </location>
</feature>
<dbReference type="GO" id="GO:0003677">
    <property type="term" value="F:DNA binding"/>
    <property type="evidence" value="ECO:0007669"/>
    <property type="project" value="UniProtKB-KW"/>
</dbReference>
<evidence type="ECO:0000313" key="4">
    <source>
        <dbReference type="Proteomes" id="UP000221961"/>
    </source>
</evidence>
<dbReference type="Pfam" id="PF13411">
    <property type="entry name" value="MerR_1"/>
    <property type="match status" value="1"/>
</dbReference>
<dbReference type="AlphaFoldDB" id="A0A291RLF7"/>
<gene>
    <name evidence="3" type="ORF">CRH09_20095</name>
</gene>
<evidence type="ECO:0000313" key="3">
    <source>
        <dbReference type="EMBL" id="ATL68145.1"/>
    </source>
</evidence>
<protein>
    <submittedName>
        <fullName evidence="3">Transcriptional regulator</fullName>
    </submittedName>
</protein>
<dbReference type="PROSITE" id="PS50937">
    <property type="entry name" value="HTH_MERR_2"/>
    <property type="match status" value="2"/>
</dbReference>
<dbReference type="Proteomes" id="UP000221961">
    <property type="component" value="Chromosome"/>
</dbReference>
<evidence type="ECO:0000256" key="1">
    <source>
        <dbReference type="ARBA" id="ARBA00023125"/>
    </source>
</evidence>
<dbReference type="SMART" id="SM00422">
    <property type="entry name" value="HTH_MERR"/>
    <property type="match status" value="2"/>
</dbReference>
<dbReference type="Pfam" id="PF00376">
    <property type="entry name" value="MerR"/>
    <property type="match status" value="1"/>
</dbReference>
<dbReference type="InterPro" id="IPR000551">
    <property type="entry name" value="MerR-type_HTH_dom"/>
</dbReference>
<reference evidence="3 4" key="1">
    <citation type="submission" date="2017-10" db="EMBL/GenBank/DDBJ databases">
        <title>Comparative genomics between pathogenic Norcardia.</title>
        <authorList>
            <person name="Zeng L."/>
        </authorList>
    </citation>
    <scope>NUCLEOTIDE SEQUENCE [LARGE SCALE GENOMIC DNA]</scope>
    <source>
        <strain evidence="3 4">NC_YFY_NT001</strain>
    </source>
</reference>
<dbReference type="GeneID" id="88359665"/>
<evidence type="ECO:0000259" key="2">
    <source>
        <dbReference type="PROSITE" id="PS50937"/>
    </source>
</evidence>
<sequence length="238" mass="25600">MESLDSAPLRTADVARLSEYSVQQIRNLERDGVLPPATRTATGYRVYGRSHVLSARAYRAFAAGTGPVEAKQILRAAHEHPVSTLLALVDAAHARLDRDRRDLDSAKTAVHHIAEEPIADVRPSDSMTISELASALGIRTSTLRHWDAMGLVSPGRGATRAARIYAPDQVRAARIVHQLRRAGYGITVLQTLLPEFRGARRSGEVLAGLAARDATIQARSKALLAGAAELHALLALSS</sequence>
<dbReference type="KEGG" id="ntp:CRH09_20095"/>
<dbReference type="PANTHER" id="PTHR30204">
    <property type="entry name" value="REDOX-CYCLING DRUG-SENSING TRANSCRIPTIONAL ACTIVATOR SOXR"/>
    <property type="match status" value="1"/>
</dbReference>
<name>A0A291RLF7_9NOCA</name>
<dbReference type="PANTHER" id="PTHR30204:SF93">
    <property type="entry name" value="HTH MERR-TYPE DOMAIN-CONTAINING PROTEIN"/>
    <property type="match status" value="1"/>
</dbReference>
<dbReference type="SUPFAM" id="SSF46955">
    <property type="entry name" value="Putative DNA-binding domain"/>
    <property type="match status" value="2"/>
</dbReference>
<dbReference type="GO" id="GO:0003700">
    <property type="term" value="F:DNA-binding transcription factor activity"/>
    <property type="evidence" value="ECO:0007669"/>
    <property type="project" value="InterPro"/>
</dbReference>
<dbReference type="EMBL" id="CP023778">
    <property type="protein sequence ID" value="ATL68145.1"/>
    <property type="molecule type" value="Genomic_DNA"/>
</dbReference>
<dbReference type="RefSeq" id="WP_098695246.1">
    <property type="nucleotide sequence ID" value="NZ_CP023778.1"/>
</dbReference>
<dbReference type="InterPro" id="IPR047057">
    <property type="entry name" value="MerR_fam"/>
</dbReference>
<organism evidence="3 4">
    <name type="scientific">Nocardia terpenica</name>
    <dbReference type="NCBI Taxonomy" id="455432"/>
    <lineage>
        <taxon>Bacteria</taxon>
        <taxon>Bacillati</taxon>
        <taxon>Actinomycetota</taxon>
        <taxon>Actinomycetes</taxon>
        <taxon>Mycobacteriales</taxon>
        <taxon>Nocardiaceae</taxon>
        <taxon>Nocardia</taxon>
    </lineage>
</organism>
<keyword evidence="1" id="KW-0238">DNA-binding</keyword>
<dbReference type="InterPro" id="IPR009061">
    <property type="entry name" value="DNA-bd_dom_put_sf"/>
</dbReference>
<proteinExistence type="predicted"/>
<feature type="domain" description="HTH merR-type" evidence="2">
    <location>
        <begin position="8"/>
        <end position="52"/>
    </location>
</feature>
<dbReference type="Gene3D" id="1.10.1660.10">
    <property type="match status" value="2"/>
</dbReference>